<evidence type="ECO:0000256" key="1">
    <source>
        <dbReference type="ARBA" id="ARBA00004300"/>
    </source>
</evidence>
<evidence type="ECO:0000313" key="17">
    <source>
        <dbReference type="Proteomes" id="UP000502823"/>
    </source>
</evidence>
<evidence type="ECO:0000256" key="11">
    <source>
        <dbReference type="ARBA" id="ARBA00023212"/>
    </source>
</evidence>
<dbReference type="Pfam" id="PF05502">
    <property type="entry name" value="Dynactin_p62"/>
    <property type="match status" value="2"/>
</dbReference>
<evidence type="ECO:0000256" key="7">
    <source>
        <dbReference type="ARBA" id="ARBA00022553"/>
    </source>
</evidence>
<evidence type="ECO:0000256" key="10">
    <source>
        <dbReference type="ARBA" id="ARBA00023054"/>
    </source>
</evidence>
<evidence type="ECO:0000256" key="13">
    <source>
        <dbReference type="ARBA" id="ARBA00034864"/>
    </source>
</evidence>
<evidence type="ECO:0000256" key="12">
    <source>
        <dbReference type="ARBA" id="ARBA00034776"/>
    </source>
</evidence>
<evidence type="ECO:0000313" key="16">
    <source>
        <dbReference type="EMBL" id="GFG37180.1"/>
    </source>
</evidence>
<evidence type="ECO:0000256" key="4">
    <source>
        <dbReference type="ARBA" id="ARBA00004657"/>
    </source>
</evidence>
<comment type="subcellular location">
    <subcellularLocation>
        <location evidence="3">Cytoplasm</location>
        <location evidence="3">Cell cortex</location>
    </subcellularLocation>
    <subcellularLocation>
        <location evidence="1">Cytoplasm</location>
        <location evidence="1">Cytoskeleton</location>
        <location evidence="1">Microtubule organizing center</location>
        <location evidence="1">Centrosome</location>
    </subcellularLocation>
    <subcellularLocation>
        <location evidence="2">Cytoplasm</location>
        <location evidence="2">Cytoskeleton</location>
        <location evidence="2">Stress fiber</location>
    </subcellularLocation>
    <subcellularLocation>
        <location evidence="4">Cytoplasm</location>
        <location evidence="4">Myofibril</location>
    </subcellularLocation>
</comment>
<evidence type="ECO:0000256" key="8">
    <source>
        <dbReference type="ARBA" id="ARBA00022843"/>
    </source>
</evidence>
<dbReference type="Proteomes" id="UP000502823">
    <property type="component" value="Unassembled WGS sequence"/>
</dbReference>
<dbReference type="GO" id="GO:0005813">
    <property type="term" value="C:centrosome"/>
    <property type="evidence" value="ECO:0007669"/>
    <property type="project" value="UniProtKB-SubCell"/>
</dbReference>
<dbReference type="OrthoDB" id="283815at2759"/>
<comment type="caution">
    <text evidence="16">The sequence shown here is derived from an EMBL/GenBank/DDBJ whole genome shotgun (WGS) entry which is preliminary data.</text>
</comment>
<comment type="subunit">
    <text evidence="14">Subunit of dynactin, a multiprotein complex part of a tripartite complex with dynein and a adapter, such as BICDL1, BICD2 or HOOK3. The dynactin complex is built around ACTR1A/ACTB filament and consists of an actin-related filament composed of a shoulder domain, a pointed end and a barbed end. Its length is defined by its flexible shoulder domain. The soulder is composed of 2 DCTN1 subunits, 4 DCTN2 and 2 DCTN3. The 4 DCNT2 (via N-terminus) bind the ACTR1A filament and act as molecular rulers to determine the length. The pointed end is important for binding dynein-dynactin cargo adapters. Consists of 4 subunits: ACTR10, DCNT4, DCTN5 and DCTN6. The barbed end is composed of a CAPZA1:CAPZB heterodimers, which binds ACTR1A/ACTB filament and dynactin and stabilizes dynactin. Interacts with ATP7B, but not ATP7A, in a copper-dependent manner. Interacts with ANK2; this interaction is required for localization at costameres. Interacts with N4BP2L1.</text>
</comment>
<evidence type="ECO:0000256" key="3">
    <source>
        <dbReference type="ARBA" id="ARBA00004544"/>
    </source>
</evidence>
<evidence type="ECO:0000256" key="14">
    <source>
        <dbReference type="ARBA" id="ARBA00093507"/>
    </source>
</evidence>
<dbReference type="GO" id="GO:0030016">
    <property type="term" value="C:myofibril"/>
    <property type="evidence" value="ECO:0007669"/>
    <property type="project" value="UniProtKB-SubCell"/>
</dbReference>
<feature type="compositionally biased region" description="Basic and acidic residues" evidence="15">
    <location>
        <begin position="379"/>
        <end position="398"/>
    </location>
</feature>
<proteinExistence type="inferred from homology"/>
<protein>
    <recommendedName>
        <fullName evidence="13">Dynactin subunit 4</fullName>
    </recommendedName>
</protein>
<keyword evidence="10" id="KW-0175">Coiled coil</keyword>
<feature type="compositionally biased region" description="Acidic residues" evidence="15">
    <location>
        <begin position="369"/>
        <end position="378"/>
    </location>
</feature>
<dbReference type="FunCoup" id="A0A6L2PZZ6">
    <property type="interactions" value="1425"/>
</dbReference>
<dbReference type="EMBL" id="BLKM01000679">
    <property type="protein sequence ID" value="GFG37180.1"/>
    <property type="molecule type" value="Genomic_DNA"/>
</dbReference>
<keyword evidence="5" id="KW-0963">Cytoplasm</keyword>
<accession>A0A6L2PZZ6</accession>
<keyword evidence="6" id="KW-1017">Isopeptide bond</keyword>
<keyword evidence="9" id="KW-0007">Acetylation</keyword>
<name>A0A6L2PZZ6_COPFO</name>
<evidence type="ECO:0000256" key="5">
    <source>
        <dbReference type="ARBA" id="ARBA00022490"/>
    </source>
</evidence>
<evidence type="ECO:0000256" key="2">
    <source>
        <dbReference type="ARBA" id="ARBA00004529"/>
    </source>
</evidence>
<sequence length="532" mass="59690">MSFLLQPEIVRYQCTCGSLKPISRIYFCRHCLKIRCGYCVCHEVSSIRCINQTIFLFGSYLALKLMCGDFVQADSHYCGNCLENLPSAEARLKKNRCAACLDCPSCLNTVSTRSTNVAAQNPDDPSKTVTRKAYYLACGFCRWTSRDAGLPDQTVATGGWPERENVHAARLSSLLEHYKILALRERQEKERKKFIPRRSYLHFSDKFGLTAVMARKRAGLPPLGGVGLKDDAGTIPELNPSEAVEEVDSLPADIYTEPVSLSQVTTLAQRLAQPEFQTELVSDLFPAHKHLMIKRSQRCRSCEHNVSKPEFNPGSIKFKIQLAAYYHVPEIRIVTCEPLQVDKQGELIIKLCNPTQHQTTVHFLPLSSADDDLEETEKETENKIKMEEKDAQKTSQGRDDVSILLPSLSRQMYISEDPRPVNVKLTGEVILPSLPVVLPPRDDAAEYDDSGDTYHFQDDPKVVVWRKANKAAVKMVVIPLHSAVEAGEVLVGFVMKYTYVNTMATLEQKEPQKVDLKVKVYINVGKTVGSCN</sequence>
<dbReference type="InterPro" id="IPR008603">
    <property type="entry name" value="DCTN4"/>
</dbReference>
<dbReference type="GO" id="GO:0005938">
    <property type="term" value="C:cell cortex"/>
    <property type="evidence" value="ECO:0007669"/>
    <property type="project" value="UniProtKB-SubCell"/>
</dbReference>
<dbReference type="PANTHER" id="PTHR13034:SF2">
    <property type="entry name" value="DYNACTIN SUBUNIT 4"/>
    <property type="match status" value="1"/>
</dbReference>
<keyword evidence="7" id="KW-0597">Phosphoprotein</keyword>
<dbReference type="GO" id="GO:0001725">
    <property type="term" value="C:stress fiber"/>
    <property type="evidence" value="ECO:0007669"/>
    <property type="project" value="UniProtKB-SubCell"/>
</dbReference>
<keyword evidence="17" id="KW-1185">Reference proteome</keyword>
<evidence type="ECO:0000256" key="6">
    <source>
        <dbReference type="ARBA" id="ARBA00022499"/>
    </source>
</evidence>
<dbReference type="PANTHER" id="PTHR13034">
    <property type="entry name" value="DYNACTIN P62 SUBUNIT"/>
    <property type="match status" value="1"/>
</dbReference>
<reference evidence="17" key="1">
    <citation type="submission" date="2020-01" db="EMBL/GenBank/DDBJ databases">
        <title>Draft genome sequence of the Termite Coptotermes fromosanus.</title>
        <authorList>
            <person name="Itakura S."/>
            <person name="Yosikawa Y."/>
            <person name="Umezawa K."/>
        </authorList>
    </citation>
    <scope>NUCLEOTIDE SEQUENCE [LARGE SCALE GENOMIC DNA]</scope>
</reference>
<evidence type="ECO:0000256" key="9">
    <source>
        <dbReference type="ARBA" id="ARBA00022990"/>
    </source>
</evidence>
<gene>
    <name evidence="16" type="ORF">Cfor_00429</name>
</gene>
<evidence type="ECO:0000256" key="15">
    <source>
        <dbReference type="SAM" id="MobiDB-lite"/>
    </source>
</evidence>
<dbReference type="AlphaFoldDB" id="A0A6L2PZZ6"/>
<feature type="region of interest" description="Disordered" evidence="15">
    <location>
        <begin position="368"/>
        <end position="398"/>
    </location>
</feature>
<keyword evidence="8" id="KW-0832">Ubl conjugation</keyword>
<organism evidence="16 17">
    <name type="scientific">Coptotermes formosanus</name>
    <name type="common">Formosan subterranean termite</name>
    <dbReference type="NCBI Taxonomy" id="36987"/>
    <lineage>
        <taxon>Eukaryota</taxon>
        <taxon>Metazoa</taxon>
        <taxon>Ecdysozoa</taxon>
        <taxon>Arthropoda</taxon>
        <taxon>Hexapoda</taxon>
        <taxon>Insecta</taxon>
        <taxon>Pterygota</taxon>
        <taxon>Neoptera</taxon>
        <taxon>Polyneoptera</taxon>
        <taxon>Dictyoptera</taxon>
        <taxon>Blattodea</taxon>
        <taxon>Blattoidea</taxon>
        <taxon>Termitoidae</taxon>
        <taxon>Rhinotermitidae</taxon>
        <taxon>Coptotermes</taxon>
    </lineage>
</organism>
<dbReference type="InParanoid" id="A0A6L2PZZ6"/>
<keyword evidence="11" id="KW-0206">Cytoskeleton</keyword>
<dbReference type="GO" id="GO:0005869">
    <property type="term" value="C:dynactin complex"/>
    <property type="evidence" value="ECO:0007669"/>
    <property type="project" value="InterPro"/>
</dbReference>
<comment type="similarity">
    <text evidence="12">Belongs to the dynactin subunit 4 family.</text>
</comment>